<dbReference type="AlphaFoldDB" id="D1BRR0"/>
<dbReference type="SUPFAM" id="SSF52172">
    <property type="entry name" value="CheY-like"/>
    <property type="match status" value="1"/>
</dbReference>
<name>D1BRR0_XYLCX</name>
<dbReference type="InterPro" id="IPR039420">
    <property type="entry name" value="WalR-like"/>
</dbReference>
<feature type="domain" description="Response regulatory" evidence="5">
    <location>
        <begin position="3"/>
        <end position="118"/>
    </location>
</feature>
<dbReference type="PANTHER" id="PTHR43214:SF43">
    <property type="entry name" value="TWO-COMPONENT RESPONSE REGULATOR"/>
    <property type="match status" value="1"/>
</dbReference>
<keyword evidence="1 3" id="KW-0597">Phosphoprotein</keyword>
<dbReference type="GO" id="GO:0003677">
    <property type="term" value="F:DNA binding"/>
    <property type="evidence" value="ECO:0007669"/>
    <property type="project" value="UniProtKB-KW"/>
</dbReference>
<dbReference type="SMART" id="SM00448">
    <property type="entry name" value="REC"/>
    <property type="match status" value="1"/>
</dbReference>
<gene>
    <name evidence="6" type="ordered locus">Xcel_3326</name>
</gene>
<dbReference type="InterPro" id="IPR011006">
    <property type="entry name" value="CheY-like_superfamily"/>
</dbReference>
<dbReference type="InterPro" id="IPR016032">
    <property type="entry name" value="Sig_transdc_resp-reg_C-effctor"/>
</dbReference>
<dbReference type="CDD" id="cd17535">
    <property type="entry name" value="REC_NarL-like"/>
    <property type="match status" value="1"/>
</dbReference>
<evidence type="ECO:0000259" key="5">
    <source>
        <dbReference type="PROSITE" id="PS50110"/>
    </source>
</evidence>
<feature type="modified residue" description="4-aspartylphosphate" evidence="3">
    <location>
        <position position="53"/>
    </location>
</feature>
<dbReference type="InterPro" id="IPR001789">
    <property type="entry name" value="Sig_transdc_resp-reg_receiver"/>
</dbReference>
<dbReference type="Proteomes" id="UP000002255">
    <property type="component" value="Chromosome"/>
</dbReference>
<dbReference type="PROSITE" id="PS50043">
    <property type="entry name" value="HTH_LUXR_2"/>
    <property type="match status" value="1"/>
</dbReference>
<evidence type="ECO:0000259" key="4">
    <source>
        <dbReference type="PROSITE" id="PS50043"/>
    </source>
</evidence>
<dbReference type="STRING" id="446471.Xcel_3326"/>
<dbReference type="CDD" id="cd06170">
    <property type="entry name" value="LuxR_C_like"/>
    <property type="match status" value="1"/>
</dbReference>
<dbReference type="PROSITE" id="PS50110">
    <property type="entry name" value="RESPONSE_REGULATORY"/>
    <property type="match status" value="1"/>
</dbReference>
<dbReference type="GO" id="GO:0006355">
    <property type="term" value="P:regulation of DNA-templated transcription"/>
    <property type="evidence" value="ECO:0007669"/>
    <property type="project" value="InterPro"/>
</dbReference>
<dbReference type="InterPro" id="IPR058245">
    <property type="entry name" value="NreC/VraR/RcsB-like_REC"/>
</dbReference>
<reference evidence="6 7" key="2">
    <citation type="journal article" date="2010" name="Stand. Genomic Sci.">
        <title>Complete genome sequence of Xylanimonas cellulosilytica type strain (XIL07).</title>
        <authorList>
            <person name="Foster B."/>
            <person name="Pukall R."/>
            <person name="Abt B."/>
            <person name="Nolan M."/>
            <person name="Glavina Del Rio T."/>
            <person name="Chen F."/>
            <person name="Lucas S."/>
            <person name="Tice H."/>
            <person name="Pitluck S."/>
            <person name="Cheng J.-F."/>
            <person name="Chertkov O."/>
            <person name="Brettin T."/>
            <person name="Han C."/>
            <person name="Detter J.C."/>
            <person name="Bruce D."/>
            <person name="Goodwin L."/>
            <person name="Ivanova N."/>
            <person name="Mavromatis K."/>
            <person name="Pati A."/>
            <person name="Mikhailova N."/>
            <person name="Chen A."/>
            <person name="Palaniappan K."/>
            <person name="Land M."/>
            <person name="Hauser L."/>
            <person name="Chang Y.-J."/>
            <person name="Jeffries C.D."/>
            <person name="Chain P."/>
            <person name="Rohde M."/>
            <person name="Goeker M."/>
            <person name="Bristow J."/>
            <person name="Eisen J.A."/>
            <person name="Markowitz V."/>
            <person name="Hugenholtz P."/>
            <person name="Kyrpides N.C."/>
            <person name="Klenk H.-P."/>
            <person name="Lapidus A."/>
        </authorList>
    </citation>
    <scope>NUCLEOTIDE SEQUENCE [LARGE SCALE GENOMIC DNA]</scope>
    <source>
        <strain evidence="7">DSM 15894 / CECT 5975 / LMG 20990 / XIL07</strain>
    </source>
</reference>
<evidence type="ECO:0000256" key="2">
    <source>
        <dbReference type="ARBA" id="ARBA00023125"/>
    </source>
</evidence>
<dbReference type="Gene3D" id="3.40.50.2300">
    <property type="match status" value="1"/>
</dbReference>
<dbReference type="OrthoDB" id="9808843at2"/>
<keyword evidence="2" id="KW-0238">DNA-binding</keyword>
<dbReference type="KEGG" id="xce:Xcel_3326"/>
<feature type="domain" description="HTH luxR-type" evidence="4">
    <location>
        <begin position="152"/>
        <end position="217"/>
    </location>
</feature>
<evidence type="ECO:0000313" key="7">
    <source>
        <dbReference type="Proteomes" id="UP000002255"/>
    </source>
</evidence>
<dbReference type="Pfam" id="PF00072">
    <property type="entry name" value="Response_reg"/>
    <property type="match status" value="1"/>
</dbReference>
<dbReference type="PANTHER" id="PTHR43214">
    <property type="entry name" value="TWO-COMPONENT RESPONSE REGULATOR"/>
    <property type="match status" value="1"/>
</dbReference>
<protein>
    <submittedName>
        <fullName evidence="6">Two component transcriptional regulator, LuxR family</fullName>
    </submittedName>
</protein>
<evidence type="ECO:0000256" key="3">
    <source>
        <dbReference type="PROSITE-ProRule" id="PRU00169"/>
    </source>
</evidence>
<reference evidence="7" key="1">
    <citation type="submission" date="2009-11" db="EMBL/GenBank/DDBJ databases">
        <title>The complete chromosome of Xylanimonas cellulosilytica DSM 15894.</title>
        <authorList>
            <consortium name="US DOE Joint Genome Institute (JGI-PGF)"/>
            <person name="Lucas S."/>
            <person name="Copeland A."/>
            <person name="Lapidus A."/>
            <person name="Glavina del Rio T."/>
            <person name="Dalin E."/>
            <person name="Tice H."/>
            <person name="Bruce D."/>
            <person name="Goodwin L."/>
            <person name="Pitluck S."/>
            <person name="Kyrpides N."/>
            <person name="Mavromatis K."/>
            <person name="Ivanova N."/>
            <person name="Mikhailova N."/>
            <person name="Foster B."/>
            <person name="Clum A."/>
            <person name="Brettin T."/>
            <person name="Detter J.C."/>
            <person name="Han C."/>
            <person name="Larimer F."/>
            <person name="Land M."/>
            <person name="Hauser L."/>
            <person name="Markowitz V."/>
            <person name="Cheng J.F."/>
            <person name="Hugenholtz P."/>
            <person name="Woyke T."/>
            <person name="Wu D."/>
            <person name="Gehrich-Schroeter G."/>
            <person name="Schneider S."/>
            <person name="Pukall S.R."/>
            <person name="Klenk H.P."/>
            <person name="Eisen J.A."/>
        </authorList>
    </citation>
    <scope>NUCLEOTIDE SEQUENCE [LARGE SCALE GENOMIC DNA]</scope>
    <source>
        <strain evidence="7">DSM 15894 / CECT 5975 / LMG 20990 / XIL07</strain>
    </source>
</reference>
<dbReference type="eggNOG" id="COG2197">
    <property type="taxonomic scope" value="Bacteria"/>
</dbReference>
<keyword evidence="7" id="KW-1185">Reference proteome</keyword>
<dbReference type="HOGENOM" id="CLU_000445_90_10_11"/>
<sequence length="223" mass="23431">MTRVLVVDDHPVLRDGVRAALVAASLDIVGEAASAADAVRLAVELRPDVVLLDLQLPDFSGIEAARRIARDAPDAAVLAFTMSDDDETVFAALRAGAIGYVVKGVESRELVHAIETVAHGDALFLGPGLARRVLAHFTATRAAASAPRVTNPVLEAARLTDRETEVLELMAAGWGNAEISQRLYLAPKTVRNNVSTILGKLQASSRGEAVVWARAQGLGGASP</sequence>
<evidence type="ECO:0000256" key="1">
    <source>
        <dbReference type="ARBA" id="ARBA00022553"/>
    </source>
</evidence>
<dbReference type="InterPro" id="IPR000792">
    <property type="entry name" value="Tscrpt_reg_LuxR_C"/>
</dbReference>
<dbReference type="RefSeq" id="WP_012880066.1">
    <property type="nucleotide sequence ID" value="NC_013530.1"/>
</dbReference>
<evidence type="ECO:0000313" key="6">
    <source>
        <dbReference type="EMBL" id="ACZ32326.1"/>
    </source>
</evidence>
<organism evidence="6 7">
    <name type="scientific">Xylanimonas cellulosilytica (strain DSM 15894 / JCM 12276 / CECT 5975 / KCTC 9989 / LMG 20990 / NBRC 107835 / XIL07)</name>
    <dbReference type="NCBI Taxonomy" id="446471"/>
    <lineage>
        <taxon>Bacteria</taxon>
        <taxon>Bacillati</taxon>
        <taxon>Actinomycetota</taxon>
        <taxon>Actinomycetes</taxon>
        <taxon>Micrococcales</taxon>
        <taxon>Promicromonosporaceae</taxon>
        <taxon>Xylanimonas</taxon>
    </lineage>
</organism>
<dbReference type="Pfam" id="PF00196">
    <property type="entry name" value="GerE"/>
    <property type="match status" value="1"/>
</dbReference>
<dbReference type="SUPFAM" id="SSF46894">
    <property type="entry name" value="C-terminal effector domain of the bipartite response regulators"/>
    <property type="match status" value="1"/>
</dbReference>
<proteinExistence type="predicted"/>
<dbReference type="PRINTS" id="PR00038">
    <property type="entry name" value="HTHLUXR"/>
</dbReference>
<dbReference type="EMBL" id="CP001821">
    <property type="protein sequence ID" value="ACZ32326.1"/>
    <property type="molecule type" value="Genomic_DNA"/>
</dbReference>
<dbReference type="GO" id="GO:0000160">
    <property type="term" value="P:phosphorelay signal transduction system"/>
    <property type="evidence" value="ECO:0007669"/>
    <property type="project" value="InterPro"/>
</dbReference>
<accession>D1BRR0</accession>
<dbReference type="SMART" id="SM00421">
    <property type="entry name" value="HTH_LUXR"/>
    <property type="match status" value="1"/>
</dbReference>